<accession>A0A8S5QRA8</accession>
<name>A0A8S5QRA8_9CAUD</name>
<evidence type="ECO:0000313" key="1">
    <source>
        <dbReference type="EMBL" id="DAE21791.1"/>
    </source>
</evidence>
<reference evidence="1" key="1">
    <citation type="journal article" date="2021" name="Proc. Natl. Acad. Sci. U.S.A.">
        <title>A Catalog of Tens of Thousands of Viruses from Human Metagenomes Reveals Hidden Associations with Chronic Diseases.</title>
        <authorList>
            <person name="Tisza M.J."/>
            <person name="Buck C.B."/>
        </authorList>
    </citation>
    <scope>NUCLEOTIDE SEQUENCE</scope>
    <source>
        <strain evidence="1">Ct2773</strain>
    </source>
</reference>
<organism evidence="1">
    <name type="scientific">Siphoviridae sp. ct2773</name>
    <dbReference type="NCBI Taxonomy" id="2826275"/>
    <lineage>
        <taxon>Viruses</taxon>
        <taxon>Duplodnaviria</taxon>
        <taxon>Heunggongvirae</taxon>
        <taxon>Uroviricota</taxon>
        <taxon>Caudoviricetes</taxon>
    </lineage>
</organism>
<sequence length="106" mass="11551">MAKTMKFKDGKTYDFTDSSSALDCVAVVQTFAELDAIRAEFTEDNLKGATFDGTTVQHLVPVSMKAEMDGENVVAHFTNRVKGQDEINAEQISELQEAMATIVEGA</sequence>
<proteinExistence type="predicted"/>
<protein>
    <submittedName>
        <fullName evidence="1">Uncharacterized protein</fullName>
    </submittedName>
</protein>
<dbReference type="EMBL" id="BK015717">
    <property type="protein sequence ID" value="DAE21791.1"/>
    <property type="molecule type" value="Genomic_DNA"/>
</dbReference>